<keyword evidence="2" id="KW-0274">FAD</keyword>
<dbReference type="GO" id="GO:0016709">
    <property type="term" value="F:oxidoreductase activity, acting on paired donors, with incorporation or reduction of molecular oxygen, NAD(P)H as one donor, and incorporation of one atom of oxygen"/>
    <property type="evidence" value="ECO:0007669"/>
    <property type="project" value="UniProtKB-ARBA"/>
</dbReference>
<organism evidence="6 7">
    <name type="scientific">Penicillium daleae</name>
    <dbReference type="NCBI Taxonomy" id="63821"/>
    <lineage>
        <taxon>Eukaryota</taxon>
        <taxon>Fungi</taxon>
        <taxon>Dikarya</taxon>
        <taxon>Ascomycota</taxon>
        <taxon>Pezizomycotina</taxon>
        <taxon>Eurotiomycetes</taxon>
        <taxon>Eurotiomycetidae</taxon>
        <taxon>Eurotiales</taxon>
        <taxon>Aspergillaceae</taxon>
        <taxon>Penicillium</taxon>
    </lineage>
</organism>
<keyword evidence="7" id="KW-1185">Reference proteome</keyword>
<dbReference type="RefSeq" id="XP_056771655.1">
    <property type="nucleotide sequence ID" value="XM_056903888.1"/>
</dbReference>
<keyword evidence="1" id="KW-0285">Flavoprotein</keyword>
<dbReference type="EMBL" id="JAPVEA010000001">
    <property type="protein sequence ID" value="KAJ5464808.1"/>
    <property type="molecule type" value="Genomic_DNA"/>
</dbReference>
<evidence type="ECO:0000256" key="4">
    <source>
        <dbReference type="SAM" id="MobiDB-lite"/>
    </source>
</evidence>
<evidence type="ECO:0000313" key="6">
    <source>
        <dbReference type="EMBL" id="KAJ5464808.1"/>
    </source>
</evidence>
<name>A0AAD6CG92_9EURO</name>
<dbReference type="GeneID" id="81594131"/>
<evidence type="ECO:0000256" key="1">
    <source>
        <dbReference type="ARBA" id="ARBA00022630"/>
    </source>
</evidence>
<dbReference type="PANTHER" id="PTHR43004:SF8">
    <property type="entry name" value="FAD-BINDING DOMAIN-CONTAINING PROTEIN-RELATED"/>
    <property type="match status" value="1"/>
</dbReference>
<dbReference type="Proteomes" id="UP001213681">
    <property type="component" value="Unassembled WGS sequence"/>
</dbReference>
<evidence type="ECO:0000259" key="5">
    <source>
        <dbReference type="Pfam" id="PF01494"/>
    </source>
</evidence>
<feature type="region of interest" description="Disordered" evidence="4">
    <location>
        <begin position="1"/>
        <end position="40"/>
    </location>
</feature>
<accession>A0AAD6CG92</accession>
<dbReference type="InterPro" id="IPR036188">
    <property type="entry name" value="FAD/NAD-bd_sf"/>
</dbReference>
<dbReference type="AlphaFoldDB" id="A0AAD6CG92"/>
<reference evidence="6" key="1">
    <citation type="submission" date="2022-12" db="EMBL/GenBank/DDBJ databases">
        <authorList>
            <person name="Petersen C."/>
        </authorList>
    </citation>
    <scope>NUCLEOTIDE SEQUENCE</scope>
    <source>
        <strain evidence="6">IBT 16125</strain>
    </source>
</reference>
<dbReference type="PANTHER" id="PTHR43004">
    <property type="entry name" value="TRK SYSTEM POTASSIUM UPTAKE PROTEIN"/>
    <property type="match status" value="1"/>
</dbReference>
<evidence type="ECO:0000313" key="7">
    <source>
        <dbReference type="Proteomes" id="UP001213681"/>
    </source>
</evidence>
<reference evidence="6" key="2">
    <citation type="journal article" date="2023" name="IMA Fungus">
        <title>Comparative genomic study of the Penicillium genus elucidates a diverse pangenome and 15 lateral gene transfer events.</title>
        <authorList>
            <person name="Petersen C."/>
            <person name="Sorensen T."/>
            <person name="Nielsen M.R."/>
            <person name="Sondergaard T.E."/>
            <person name="Sorensen J.L."/>
            <person name="Fitzpatrick D.A."/>
            <person name="Frisvad J.C."/>
            <person name="Nielsen K.L."/>
        </authorList>
    </citation>
    <scope>NUCLEOTIDE SEQUENCE</scope>
    <source>
        <strain evidence="6">IBT 16125</strain>
    </source>
</reference>
<dbReference type="SUPFAM" id="SSF51905">
    <property type="entry name" value="FAD/NAD(P)-binding domain"/>
    <property type="match status" value="1"/>
</dbReference>
<dbReference type="Pfam" id="PF01494">
    <property type="entry name" value="FAD_binding_3"/>
    <property type="match status" value="1"/>
</dbReference>
<dbReference type="InterPro" id="IPR002938">
    <property type="entry name" value="FAD-bd"/>
</dbReference>
<gene>
    <name evidence="6" type="ORF">N7458_000494</name>
</gene>
<dbReference type="Gene3D" id="3.50.50.60">
    <property type="entry name" value="FAD/NAD(P)-binding domain"/>
    <property type="match status" value="1"/>
</dbReference>
<keyword evidence="3" id="KW-0560">Oxidoreductase</keyword>
<protein>
    <submittedName>
        <fullName evidence="6">FAD binding domain-containing protein</fullName>
    </submittedName>
</protein>
<dbReference type="Pfam" id="PF21274">
    <property type="entry name" value="Rng_hyd_C"/>
    <property type="match status" value="1"/>
</dbReference>
<sequence length="235" mass="25327">MAPFLTNDNGAPGADRQSKAKKATGIEGMGITAERSHSPKGLEHGVDTEFLIAGAGPAGASLACFLGSHGLKGIMISSAPGTANTPRAHITNMAALGQWSWKSWDRQEKIIRNTKPHAWLNKATPRDPISTIDIACHGMFTLLSGIGGGPWKKAAEMVAETLKVPIQVHSIGFRQDWEDVYFEWESLRGVEESGAVLVRPDRFVAWRAPEVLQDTGACASKLLIVMRTILGFVDV</sequence>
<evidence type="ECO:0000256" key="3">
    <source>
        <dbReference type="ARBA" id="ARBA00023002"/>
    </source>
</evidence>
<dbReference type="GO" id="GO:0071949">
    <property type="term" value="F:FAD binding"/>
    <property type="evidence" value="ECO:0007669"/>
    <property type="project" value="InterPro"/>
</dbReference>
<evidence type="ECO:0000256" key="2">
    <source>
        <dbReference type="ARBA" id="ARBA00022827"/>
    </source>
</evidence>
<feature type="domain" description="FAD-binding" evidence="5">
    <location>
        <begin position="47"/>
        <end position="93"/>
    </location>
</feature>
<dbReference type="Gene3D" id="3.40.30.120">
    <property type="match status" value="1"/>
</dbReference>
<dbReference type="InterPro" id="IPR050641">
    <property type="entry name" value="RIFMO-like"/>
</dbReference>
<proteinExistence type="predicted"/>
<comment type="caution">
    <text evidence="6">The sequence shown here is derived from an EMBL/GenBank/DDBJ whole genome shotgun (WGS) entry which is preliminary data.</text>
</comment>